<dbReference type="GO" id="GO:0043024">
    <property type="term" value="F:ribosomal small subunit binding"/>
    <property type="evidence" value="ECO:0007669"/>
    <property type="project" value="TreeGrafter"/>
</dbReference>
<dbReference type="InterPro" id="IPR020053">
    <property type="entry name" value="Ribosome-bd_factorA_CS"/>
</dbReference>
<proteinExistence type="inferred from homology"/>
<name>A0A0L6VZI6_9FIRM</name>
<comment type="function">
    <text evidence="3">One of several proteins that assist in the late maturation steps of the functional core of the 30S ribosomal subunit. Associates with free 30S ribosomal subunits (but not with 30S subunits that are part of 70S ribosomes or polysomes). Required for efficient processing of 16S rRNA. May interact with the 5'-terminal helix region of 16S rRNA.</text>
</comment>
<keyword evidence="1 3" id="KW-0963">Cytoplasm</keyword>
<dbReference type="Proteomes" id="UP000037175">
    <property type="component" value="Unassembled WGS sequence"/>
</dbReference>
<dbReference type="Gene3D" id="3.30.300.20">
    <property type="match status" value="1"/>
</dbReference>
<dbReference type="InterPro" id="IPR000238">
    <property type="entry name" value="RbfA"/>
</dbReference>
<evidence type="ECO:0000313" key="4">
    <source>
        <dbReference type="EMBL" id="KNZ68259.1"/>
    </source>
</evidence>
<reference evidence="5" key="1">
    <citation type="submission" date="2015-07" db="EMBL/GenBank/DDBJ databases">
        <title>Complete Genome of Thermincola ferriacetica strain Z-0001T.</title>
        <authorList>
            <person name="Lusk B."/>
            <person name="Badalamenti J.P."/>
            <person name="Parameswaran P."/>
            <person name="Bond D.R."/>
            <person name="Torres C.I."/>
        </authorList>
    </citation>
    <scope>NUCLEOTIDE SEQUENCE [LARGE SCALE GENOMIC DNA]</scope>
    <source>
        <strain evidence="5">Z-0001</strain>
    </source>
</reference>
<dbReference type="EMBL" id="LGTE01000040">
    <property type="protein sequence ID" value="KNZ68259.1"/>
    <property type="molecule type" value="Genomic_DNA"/>
</dbReference>
<gene>
    <name evidence="3" type="primary">rbfA</name>
    <name evidence="4" type="ORF">Tfer_3210</name>
</gene>
<dbReference type="Pfam" id="PF02033">
    <property type="entry name" value="RBFA"/>
    <property type="match status" value="1"/>
</dbReference>
<dbReference type="HAMAP" id="MF_00003">
    <property type="entry name" value="RbfA"/>
    <property type="match status" value="1"/>
</dbReference>
<dbReference type="InterPro" id="IPR015946">
    <property type="entry name" value="KH_dom-like_a/b"/>
</dbReference>
<dbReference type="GO" id="GO:0030490">
    <property type="term" value="P:maturation of SSU-rRNA"/>
    <property type="evidence" value="ECO:0007669"/>
    <property type="project" value="UniProtKB-UniRule"/>
</dbReference>
<dbReference type="PATRIC" id="fig|281456.6.peg.3382"/>
<evidence type="ECO:0000256" key="2">
    <source>
        <dbReference type="ARBA" id="ARBA00022517"/>
    </source>
</evidence>
<dbReference type="NCBIfam" id="TIGR00082">
    <property type="entry name" value="rbfA"/>
    <property type="match status" value="1"/>
</dbReference>
<comment type="similarity">
    <text evidence="3">Belongs to the RbfA family.</text>
</comment>
<dbReference type="AlphaFoldDB" id="A0A0L6VZI6"/>
<sequence length="120" mass="13592">MSGHRASRVAEAIKKEVTQMLGGEIKDPRIGFVTVTGVEVCPDLRHARIYISVYGSDEEKAQTLQALNKAKGFVRSELGKRIRLRYTPEVEFRFDESIERGARIMELLNRVQKDGGNDEQ</sequence>
<comment type="subcellular location">
    <subcellularLocation>
        <location evidence="3">Cytoplasm</location>
    </subcellularLocation>
</comment>
<keyword evidence="5" id="KW-1185">Reference proteome</keyword>
<dbReference type="GO" id="GO:0005829">
    <property type="term" value="C:cytosol"/>
    <property type="evidence" value="ECO:0007669"/>
    <property type="project" value="TreeGrafter"/>
</dbReference>
<keyword evidence="2 3" id="KW-0690">Ribosome biogenesis</keyword>
<dbReference type="InterPro" id="IPR023799">
    <property type="entry name" value="RbfA_dom_sf"/>
</dbReference>
<accession>A0A0L6VZI6</accession>
<dbReference type="PROSITE" id="PS01319">
    <property type="entry name" value="RBFA"/>
    <property type="match status" value="1"/>
</dbReference>
<evidence type="ECO:0000256" key="1">
    <source>
        <dbReference type="ARBA" id="ARBA00022490"/>
    </source>
</evidence>
<dbReference type="PANTHER" id="PTHR33515:SF1">
    <property type="entry name" value="RIBOSOME-BINDING FACTOR A, CHLOROPLASTIC-RELATED"/>
    <property type="match status" value="1"/>
</dbReference>
<dbReference type="PANTHER" id="PTHR33515">
    <property type="entry name" value="RIBOSOME-BINDING FACTOR A, CHLOROPLASTIC-RELATED"/>
    <property type="match status" value="1"/>
</dbReference>
<dbReference type="FunFam" id="3.30.300.20:FF:000009">
    <property type="entry name" value="Ribosome-binding factor A"/>
    <property type="match status" value="1"/>
</dbReference>
<dbReference type="SUPFAM" id="SSF89919">
    <property type="entry name" value="Ribosome-binding factor A, RbfA"/>
    <property type="match status" value="1"/>
</dbReference>
<organism evidence="4 5">
    <name type="scientific">Thermincola ferriacetica</name>
    <dbReference type="NCBI Taxonomy" id="281456"/>
    <lineage>
        <taxon>Bacteria</taxon>
        <taxon>Bacillati</taxon>
        <taxon>Bacillota</taxon>
        <taxon>Clostridia</taxon>
        <taxon>Eubacteriales</taxon>
        <taxon>Thermincolaceae</taxon>
        <taxon>Thermincola</taxon>
    </lineage>
</organism>
<evidence type="ECO:0000313" key="5">
    <source>
        <dbReference type="Proteomes" id="UP000037175"/>
    </source>
</evidence>
<comment type="subunit">
    <text evidence="3">Monomer. Binds 30S ribosomal subunits, but not 50S ribosomal subunits or 70S ribosomes.</text>
</comment>
<comment type="caution">
    <text evidence="4">The sequence shown here is derived from an EMBL/GenBank/DDBJ whole genome shotgun (WGS) entry which is preliminary data.</text>
</comment>
<dbReference type="RefSeq" id="WP_013120252.1">
    <property type="nucleotide sequence ID" value="NZ_LGTE01000040.1"/>
</dbReference>
<evidence type="ECO:0000256" key="3">
    <source>
        <dbReference type="HAMAP-Rule" id="MF_00003"/>
    </source>
</evidence>
<protein>
    <recommendedName>
        <fullName evidence="3">Ribosome-binding factor A</fullName>
    </recommendedName>
</protein>